<keyword evidence="7" id="KW-0833">Ubl conjugation pathway</keyword>
<feature type="domain" description="RING-type" evidence="11">
    <location>
        <begin position="100"/>
        <end position="316"/>
    </location>
</feature>
<dbReference type="PANTHER" id="PTHR11685">
    <property type="entry name" value="RBR FAMILY RING FINGER AND IBR DOMAIN-CONTAINING"/>
    <property type="match status" value="1"/>
</dbReference>
<dbReference type="Pfam" id="PF01485">
    <property type="entry name" value="IBR"/>
    <property type="match status" value="1"/>
</dbReference>
<evidence type="ECO:0000259" key="10">
    <source>
        <dbReference type="PROSITE" id="PS50089"/>
    </source>
</evidence>
<gene>
    <name evidence="12" type="ORF">VTL71DRAFT_15297</name>
</gene>
<sequence>MARKSTLQRPLPDLIFDRPPAEWNLPLLKQVLACFNKPLIARQFRKTMLIRLADLANDTPLLKQYAVAQILRRGALLTREAVDAWPKEEPEEAEPMDDEPDRYCDACNDTLTASKYRQTKLHSECNHDCSICELCLGQAISAQLSDGTTEWDELHCPTCSAILRPETVRKYASGGMLADFDEFRVSFHMRNLPNFCWCRSITCHSGQIHTAGVKNPKMTCVKCAFESCSIHHVAWDEGSQPAQHNASSCEHFLNDPDMDVIGRNTKACPHCGSFILKDGGCDHMYCSACHKPFSWNRIKHNSNGFGKNAIHQSTSN</sequence>
<evidence type="ECO:0000256" key="6">
    <source>
        <dbReference type="ARBA" id="ARBA00022771"/>
    </source>
</evidence>
<evidence type="ECO:0000256" key="9">
    <source>
        <dbReference type="PROSITE-ProRule" id="PRU00175"/>
    </source>
</evidence>
<accession>A0ABR4CIH0</accession>
<keyword evidence="13" id="KW-1185">Reference proteome</keyword>
<dbReference type="InterPro" id="IPR013083">
    <property type="entry name" value="Znf_RING/FYVE/PHD"/>
</dbReference>
<dbReference type="SUPFAM" id="SSF57850">
    <property type="entry name" value="RING/U-box"/>
    <property type="match status" value="2"/>
</dbReference>
<dbReference type="InterPro" id="IPR002867">
    <property type="entry name" value="IBR_dom"/>
</dbReference>
<evidence type="ECO:0000256" key="1">
    <source>
        <dbReference type="ARBA" id="ARBA00001798"/>
    </source>
</evidence>
<keyword evidence="6 9" id="KW-0863">Zinc-finger</keyword>
<evidence type="ECO:0000256" key="7">
    <source>
        <dbReference type="ARBA" id="ARBA00022786"/>
    </source>
</evidence>
<keyword evidence="5" id="KW-0677">Repeat</keyword>
<name>A0ABR4CIH0_9HELO</name>
<feature type="domain" description="RING-type" evidence="10">
    <location>
        <begin position="104"/>
        <end position="160"/>
    </location>
</feature>
<dbReference type="CDD" id="cd20335">
    <property type="entry name" value="BRcat_RBR"/>
    <property type="match status" value="1"/>
</dbReference>
<dbReference type="PROSITE" id="PS50089">
    <property type="entry name" value="ZF_RING_2"/>
    <property type="match status" value="1"/>
</dbReference>
<dbReference type="Gene3D" id="1.20.120.1750">
    <property type="match status" value="1"/>
</dbReference>
<dbReference type="Proteomes" id="UP001595075">
    <property type="component" value="Unassembled WGS sequence"/>
</dbReference>
<evidence type="ECO:0000313" key="13">
    <source>
        <dbReference type="Proteomes" id="UP001595075"/>
    </source>
</evidence>
<protein>
    <recommendedName>
        <fullName evidence="2">RBR-type E3 ubiquitin transferase</fullName>
        <ecNumber evidence="2">2.3.2.31</ecNumber>
    </recommendedName>
</protein>
<dbReference type="InterPro" id="IPR044066">
    <property type="entry name" value="TRIAD_supradom"/>
</dbReference>
<keyword evidence="8" id="KW-0862">Zinc</keyword>
<keyword evidence="3" id="KW-0808">Transferase</keyword>
<evidence type="ECO:0000313" key="12">
    <source>
        <dbReference type="EMBL" id="KAL2068959.1"/>
    </source>
</evidence>
<dbReference type="InterPro" id="IPR001841">
    <property type="entry name" value="Znf_RING"/>
</dbReference>
<proteinExistence type="predicted"/>
<comment type="caution">
    <text evidence="12">The sequence shown here is derived from an EMBL/GenBank/DDBJ whole genome shotgun (WGS) entry which is preliminary data.</text>
</comment>
<organism evidence="12 13">
    <name type="scientific">Oculimacula yallundae</name>
    <dbReference type="NCBI Taxonomy" id="86028"/>
    <lineage>
        <taxon>Eukaryota</taxon>
        <taxon>Fungi</taxon>
        <taxon>Dikarya</taxon>
        <taxon>Ascomycota</taxon>
        <taxon>Pezizomycotina</taxon>
        <taxon>Leotiomycetes</taxon>
        <taxon>Helotiales</taxon>
        <taxon>Ploettnerulaceae</taxon>
        <taxon>Oculimacula</taxon>
    </lineage>
</organism>
<dbReference type="EC" id="2.3.2.31" evidence="2"/>
<evidence type="ECO:0000259" key="11">
    <source>
        <dbReference type="PROSITE" id="PS51873"/>
    </source>
</evidence>
<evidence type="ECO:0000256" key="3">
    <source>
        <dbReference type="ARBA" id="ARBA00022679"/>
    </source>
</evidence>
<dbReference type="Gene3D" id="3.30.40.10">
    <property type="entry name" value="Zinc/RING finger domain, C3HC4 (zinc finger)"/>
    <property type="match status" value="1"/>
</dbReference>
<dbReference type="EMBL" id="JAZHXI010000008">
    <property type="protein sequence ID" value="KAL2068959.1"/>
    <property type="molecule type" value="Genomic_DNA"/>
</dbReference>
<evidence type="ECO:0000256" key="4">
    <source>
        <dbReference type="ARBA" id="ARBA00022723"/>
    </source>
</evidence>
<dbReference type="Pfam" id="PF22191">
    <property type="entry name" value="IBR_1"/>
    <property type="match status" value="1"/>
</dbReference>
<dbReference type="PROSITE" id="PS51873">
    <property type="entry name" value="TRIAD"/>
    <property type="match status" value="1"/>
</dbReference>
<evidence type="ECO:0000256" key="8">
    <source>
        <dbReference type="ARBA" id="ARBA00022833"/>
    </source>
</evidence>
<reference evidence="12 13" key="1">
    <citation type="journal article" date="2024" name="Commun. Biol.">
        <title>Comparative genomic analysis of thermophilic fungi reveals convergent evolutionary adaptations and gene losses.</title>
        <authorList>
            <person name="Steindorff A.S."/>
            <person name="Aguilar-Pontes M.V."/>
            <person name="Robinson A.J."/>
            <person name="Andreopoulos B."/>
            <person name="LaButti K."/>
            <person name="Kuo A."/>
            <person name="Mondo S."/>
            <person name="Riley R."/>
            <person name="Otillar R."/>
            <person name="Haridas S."/>
            <person name="Lipzen A."/>
            <person name="Grimwood J."/>
            <person name="Schmutz J."/>
            <person name="Clum A."/>
            <person name="Reid I.D."/>
            <person name="Moisan M.C."/>
            <person name="Butler G."/>
            <person name="Nguyen T.T.M."/>
            <person name="Dewar K."/>
            <person name="Conant G."/>
            <person name="Drula E."/>
            <person name="Henrissat B."/>
            <person name="Hansel C."/>
            <person name="Singer S."/>
            <person name="Hutchinson M.I."/>
            <person name="de Vries R.P."/>
            <person name="Natvig D.O."/>
            <person name="Powell A.J."/>
            <person name="Tsang A."/>
            <person name="Grigoriev I.V."/>
        </authorList>
    </citation>
    <scope>NUCLEOTIDE SEQUENCE [LARGE SCALE GENOMIC DNA]</scope>
    <source>
        <strain evidence="12 13">CBS 494.80</strain>
    </source>
</reference>
<dbReference type="CDD" id="cd20336">
    <property type="entry name" value="Rcat_RBR"/>
    <property type="match status" value="1"/>
</dbReference>
<dbReference type="InterPro" id="IPR031127">
    <property type="entry name" value="E3_UB_ligase_RBR"/>
</dbReference>
<evidence type="ECO:0000256" key="2">
    <source>
        <dbReference type="ARBA" id="ARBA00012251"/>
    </source>
</evidence>
<comment type="catalytic activity">
    <reaction evidence="1">
        <text>[E2 ubiquitin-conjugating enzyme]-S-ubiquitinyl-L-cysteine + [acceptor protein]-L-lysine = [E2 ubiquitin-conjugating enzyme]-L-cysteine + [acceptor protein]-N(6)-ubiquitinyl-L-lysine.</text>
        <dbReference type="EC" id="2.3.2.31"/>
    </reaction>
</comment>
<keyword evidence="4" id="KW-0479">Metal-binding</keyword>
<evidence type="ECO:0000256" key="5">
    <source>
        <dbReference type="ARBA" id="ARBA00022737"/>
    </source>
</evidence>